<organism evidence="3 4">
    <name type="scientific">Panaeolus cyanescens</name>
    <dbReference type="NCBI Taxonomy" id="181874"/>
    <lineage>
        <taxon>Eukaryota</taxon>
        <taxon>Fungi</taxon>
        <taxon>Dikarya</taxon>
        <taxon>Basidiomycota</taxon>
        <taxon>Agaricomycotina</taxon>
        <taxon>Agaricomycetes</taxon>
        <taxon>Agaricomycetidae</taxon>
        <taxon>Agaricales</taxon>
        <taxon>Agaricineae</taxon>
        <taxon>Galeropsidaceae</taxon>
        <taxon>Panaeolus</taxon>
    </lineage>
</organism>
<evidence type="ECO:0000313" key="4">
    <source>
        <dbReference type="Proteomes" id="UP000284842"/>
    </source>
</evidence>
<dbReference type="OrthoDB" id="3147752at2759"/>
<feature type="compositionally biased region" description="Polar residues" evidence="2">
    <location>
        <begin position="88"/>
        <end position="120"/>
    </location>
</feature>
<feature type="compositionally biased region" description="Basic and acidic residues" evidence="2">
    <location>
        <begin position="71"/>
        <end position="87"/>
    </location>
</feature>
<evidence type="ECO:0000256" key="2">
    <source>
        <dbReference type="SAM" id="MobiDB-lite"/>
    </source>
</evidence>
<reference evidence="3 4" key="1">
    <citation type="journal article" date="2018" name="Evol. Lett.">
        <title>Horizontal gene cluster transfer increased hallucinogenic mushroom diversity.</title>
        <authorList>
            <person name="Reynolds H.T."/>
            <person name="Vijayakumar V."/>
            <person name="Gluck-Thaler E."/>
            <person name="Korotkin H.B."/>
            <person name="Matheny P.B."/>
            <person name="Slot J.C."/>
        </authorList>
    </citation>
    <scope>NUCLEOTIDE SEQUENCE [LARGE SCALE GENOMIC DNA]</scope>
    <source>
        <strain evidence="3 4">2629</strain>
    </source>
</reference>
<feature type="region of interest" description="Disordered" evidence="2">
    <location>
        <begin position="148"/>
        <end position="221"/>
    </location>
</feature>
<feature type="coiled-coil region" evidence="1">
    <location>
        <begin position="296"/>
        <end position="378"/>
    </location>
</feature>
<feature type="compositionally biased region" description="Polar residues" evidence="2">
    <location>
        <begin position="56"/>
        <end position="70"/>
    </location>
</feature>
<evidence type="ECO:0000313" key="3">
    <source>
        <dbReference type="EMBL" id="PPQ74253.1"/>
    </source>
</evidence>
<proteinExistence type="predicted"/>
<feature type="compositionally biased region" description="Low complexity" evidence="2">
    <location>
        <begin position="163"/>
        <end position="190"/>
    </location>
</feature>
<sequence>MLSKMFAYLEPAPKQPTQSNRRNSDSSRALEPAPEMQMVGSFNQNASPNRAHGVARSSSVAASPFPQQIREQQESRLRENQRVRKDSQINNKRSTSRTTPAMPVTSNYLSNSTDPSTNAAKASPVIPAATPSQDLTLEKRNYFGIAEADGTGSGESLTDWENVSKSSTTRVTKTGRSSSELRTTRTTPPEETNKRVVESSRRRTPGSSTDDEQGRKSDKQRMAREIETLMKEKAQLLADNEQLKKEHAKSQEKLVFADQQIVEDRHTIDALNMQVSSLKQVHLQLSEHLKIVEGQAQQFQNYCNEVQQNYGRLESEAKMLRDKAREADEMRARLDQVRWAEEQLRRYEQYTRELKDKNQRLETDVKLMKDKTREAEEREGQLQALLDVRTSDLKGAKTFLTMEDKFSGADVLKMVEGLNAEIFQASAYIAGLVEDVPKEQMKRFTWKQCMSQDAFNLVQKRVGPALMDFIEEKGPENRRDPLALQLAFQAFLVWWSAYMVNSFADGPTGHELGILYKAIRETETQAVSARWRAITSEKMTKMSKATFTNFIGYSIAGILKMGGATLPQSGKSYHAIQDSIMVIEKVWKQIRAAVKEGIISCDVELTFSDPGADFDPATMDDSYKEESPSLDLNGVETVLCPVAIGVKRTTMKRGDDGNTKPQDELLLKPKVVLSSVFSHIGDFTVLMDETMIRELQDGK</sequence>
<feature type="region of interest" description="Disordered" evidence="2">
    <location>
        <begin position="1"/>
        <end position="132"/>
    </location>
</feature>
<protein>
    <submittedName>
        <fullName evidence="3">Uncharacterized protein</fullName>
    </submittedName>
</protein>
<accession>A0A409W7B6</accession>
<dbReference type="AlphaFoldDB" id="A0A409W7B6"/>
<keyword evidence="1" id="KW-0175">Coiled coil</keyword>
<dbReference type="Proteomes" id="UP000284842">
    <property type="component" value="Unassembled WGS sequence"/>
</dbReference>
<keyword evidence="4" id="KW-1185">Reference proteome</keyword>
<dbReference type="EMBL" id="NHTK01005766">
    <property type="protein sequence ID" value="PPQ74253.1"/>
    <property type="molecule type" value="Genomic_DNA"/>
</dbReference>
<gene>
    <name evidence="3" type="ORF">CVT24_001154</name>
</gene>
<comment type="caution">
    <text evidence="3">The sequence shown here is derived from an EMBL/GenBank/DDBJ whole genome shotgun (WGS) entry which is preliminary data.</text>
</comment>
<dbReference type="InParanoid" id="A0A409W7B6"/>
<name>A0A409W7B6_9AGAR</name>
<feature type="compositionally biased region" description="Basic and acidic residues" evidence="2">
    <location>
        <begin position="191"/>
        <end position="201"/>
    </location>
</feature>
<feature type="compositionally biased region" description="Basic and acidic residues" evidence="2">
    <location>
        <begin position="212"/>
        <end position="221"/>
    </location>
</feature>
<evidence type="ECO:0000256" key="1">
    <source>
        <dbReference type="SAM" id="Coils"/>
    </source>
</evidence>